<dbReference type="EMBL" id="AEVO01000156">
    <property type="protein sequence ID" value="EFY06079.1"/>
    <property type="molecule type" value="Genomic_DNA"/>
</dbReference>
<dbReference type="GO" id="GO:0005829">
    <property type="term" value="C:cytosol"/>
    <property type="evidence" value="ECO:0007669"/>
    <property type="project" value="TreeGrafter"/>
</dbReference>
<dbReference type="HOGENOM" id="CLU_993663_0_0_6"/>
<proteinExistence type="predicted"/>
<evidence type="ECO:0000313" key="3">
    <source>
        <dbReference type="Proteomes" id="UP000018458"/>
    </source>
</evidence>
<dbReference type="InterPro" id="IPR011005">
    <property type="entry name" value="Dihydropteroate_synth-like_sf"/>
</dbReference>
<accession>E8LN18</accession>
<keyword evidence="3" id="KW-1185">Reference proteome</keyword>
<evidence type="ECO:0000259" key="1">
    <source>
        <dbReference type="PROSITE" id="PS50972"/>
    </source>
</evidence>
<dbReference type="PANTHER" id="PTHR20941">
    <property type="entry name" value="FOLATE SYNTHESIS PROTEINS"/>
    <property type="match status" value="1"/>
</dbReference>
<dbReference type="Pfam" id="PF00809">
    <property type="entry name" value="Pterin_bind"/>
    <property type="match status" value="1"/>
</dbReference>
<sequence length="280" mass="30583">MKLHLKGEDLELYSPRIMGALVVHPGEIGSVEDFVRKAKEMQEDGADFIEIGLQVEEGIPEEADELTKLVPIVKAVAQNTSLYVAITTKYPSVMKSAVGAGACLIIDPDALKAKGALETVAMLKVPVCLVFDHNIDFDTEGSLDPMGDISAYLYERIDACLNAGIDRRNLLIDPSLSQSAPIESKLKLIGRLETLKSFALPMTMAMPRSIPHADNYLNEHFSAAVAACLFCVNSGVNIIRTERVAEMALALDTWQAVNKSARPFKLTKAIASRFKRKHAN</sequence>
<dbReference type="PANTHER" id="PTHR20941:SF1">
    <property type="entry name" value="FOLIC ACID SYNTHESIS PROTEIN FOL1"/>
    <property type="match status" value="1"/>
</dbReference>
<dbReference type="Gene3D" id="3.20.20.20">
    <property type="entry name" value="Dihydropteroate synthase-like"/>
    <property type="match status" value="1"/>
</dbReference>
<comment type="caution">
    <text evidence="2">The sequence shown here is derived from an EMBL/GenBank/DDBJ whole genome shotgun (WGS) entry which is preliminary data.</text>
</comment>
<dbReference type="eggNOG" id="COG0294">
    <property type="taxonomic scope" value="Bacteria"/>
</dbReference>
<dbReference type="GO" id="GO:0004156">
    <property type="term" value="F:dihydropteroate synthase activity"/>
    <property type="evidence" value="ECO:0007669"/>
    <property type="project" value="TreeGrafter"/>
</dbReference>
<dbReference type="PROSITE" id="PS50972">
    <property type="entry name" value="PTERIN_BINDING"/>
    <property type="match status" value="1"/>
</dbReference>
<dbReference type="GO" id="GO:0046654">
    <property type="term" value="P:tetrahydrofolate biosynthetic process"/>
    <property type="evidence" value="ECO:0007669"/>
    <property type="project" value="TreeGrafter"/>
</dbReference>
<dbReference type="AlphaFoldDB" id="E8LN18"/>
<dbReference type="Proteomes" id="UP000018458">
    <property type="component" value="Unassembled WGS sequence"/>
</dbReference>
<evidence type="ECO:0000313" key="2">
    <source>
        <dbReference type="EMBL" id="EFY06079.1"/>
    </source>
</evidence>
<dbReference type="RefSeq" id="WP_009144306.1">
    <property type="nucleotide sequence ID" value="NZ_GL831075.1"/>
</dbReference>
<feature type="domain" description="Pterin-binding" evidence="1">
    <location>
        <begin position="3"/>
        <end position="252"/>
    </location>
</feature>
<gene>
    <name evidence="2" type="ORF">HMPREF9444_02171</name>
</gene>
<dbReference type="OrthoDB" id="7054999at2"/>
<dbReference type="SUPFAM" id="SSF51717">
    <property type="entry name" value="Dihydropteroate synthetase-like"/>
    <property type="match status" value="1"/>
</dbReference>
<name>E8LN18_SUCHY</name>
<organism evidence="2 3">
    <name type="scientific">Succinatimonas hippei (strain DSM 22608 / JCM 16073 / KCTC 15190 / YIT 12066)</name>
    <dbReference type="NCBI Taxonomy" id="762983"/>
    <lineage>
        <taxon>Bacteria</taxon>
        <taxon>Pseudomonadati</taxon>
        <taxon>Pseudomonadota</taxon>
        <taxon>Gammaproteobacteria</taxon>
        <taxon>Aeromonadales</taxon>
        <taxon>Succinivibrionaceae</taxon>
        <taxon>Succinatimonas</taxon>
    </lineage>
</organism>
<protein>
    <submittedName>
        <fullName evidence="2">Putative dihydropteroate synthase</fullName>
    </submittedName>
</protein>
<reference evidence="2 3" key="1">
    <citation type="submission" date="2011-01" db="EMBL/GenBank/DDBJ databases">
        <authorList>
            <person name="Weinstock G."/>
            <person name="Sodergren E."/>
            <person name="Clifton S."/>
            <person name="Fulton L."/>
            <person name="Fulton B."/>
            <person name="Courtney L."/>
            <person name="Fronick C."/>
            <person name="Harrison M."/>
            <person name="Strong C."/>
            <person name="Farmer C."/>
            <person name="Delahaunty K."/>
            <person name="Markovic C."/>
            <person name="Hall O."/>
            <person name="Minx P."/>
            <person name="Tomlinson C."/>
            <person name="Mitreva M."/>
            <person name="Hou S."/>
            <person name="Chen J."/>
            <person name="Wollam A."/>
            <person name="Pepin K.H."/>
            <person name="Johnson M."/>
            <person name="Bhonagiri V."/>
            <person name="Zhang X."/>
            <person name="Suruliraj S."/>
            <person name="Warren W."/>
            <person name="Chinwalla A."/>
            <person name="Mardis E.R."/>
            <person name="Wilson R.K."/>
        </authorList>
    </citation>
    <scope>NUCLEOTIDE SEQUENCE [LARGE SCALE GENOMIC DNA]</scope>
    <source>
        <strain evidence="3">DSM 22608 / JCM 16073 / KCTC 15190 / YIT 12066</strain>
    </source>
</reference>
<dbReference type="STRING" id="762983.HMPREF9444_02171"/>
<dbReference type="InterPro" id="IPR045031">
    <property type="entry name" value="DHP_synth-like"/>
</dbReference>
<dbReference type="InterPro" id="IPR000489">
    <property type="entry name" value="Pterin-binding_dom"/>
</dbReference>